<dbReference type="InterPro" id="IPR001128">
    <property type="entry name" value="Cyt_P450"/>
</dbReference>
<evidence type="ECO:0000313" key="8">
    <source>
        <dbReference type="WBParaSite" id="Csp11.Scaffold629.g8386.t1"/>
    </source>
</evidence>
<dbReference type="InterPro" id="IPR036396">
    <property type="entry name" value="Cyt_P450_sf"/>
</dbReference>
<proteinExistence type="inferred from homology"/>
<keyword evidence="3 5" id="KW-0408">Iron</keyword>
<evidence type="ECO:0000313" key="7">
    <source>
        <dbReference type="Proteomes" id="UP000095282"/>
    </source>
</evidence>
<dbReference type="AlphaFoldDB" id="A0A1I7UE21"/>
<dbReference type="InterPro" id="IPR017972">
    <property type="entry name" value="Cyt_P450_CS"/>
</dbReference>
<evidence type="ECO:0000256" key="2">
    <source>
        <dbReference type="ARBA" id="ARBA00022723"/>
    </source>
</evidence>
<sequence length="140" mass="15829">MIGRFQEVQRIASILNVNLFRIIEEDTVVDGQPLRAGTAVTAHIGMIHVDEELFKRHTVFDPERFLREEGLDKKLIPFGIGKRACLGESLAKAELFLVLGNLLLDYNLEPIDSIPSMKTVTPFALLKRPPSFRIRFVAVK</sequence>
<dbReference type="WBParaSite" id="Csp11.Scaffold629.g8386.t1">
    <property type="protein sequence ID" value="Csp11.Scaffold629.g8386.t1"/>
    <property type="gene ID" value="Csp11.Scaffold629.g8386"/>
</dbReference>
<keyword evidence="2 5" id="KW-0479">Metal-binding</keyword>
<accession>A0A1I7UE21</accession>
<keyword evidence="5 6" id="KW-0349">Heme</keyword>
<keyword evidence="7" id="KW-1185">Reference proteome</keyword>
<evidence type="ECO:0000256" key="6">
    <source>
        <dbReference type="RuleBase" id="RU000461"/>
    </source>
</evidence>
<evidence type="ECO:0000256" key="4">
    <source>
        <dbReference type="ARBA" id="ARBA00023033"/>
    </source>
</evidence>
<comment type="cofactor">
    <cofactor evidence="5">
        <name>heme</name>
        <dbReference type="ChEBI" id="CHEBI:30413"/>
    </cofactor>
</comment>
<dbReference type="GO" id="GO:0020037">
    <property type="term" value="F:heme binding"/>
    <property type="evidence" value="ECO:0007669"/>
    <property type="project" value="InterPro"/>
</dbReference>
<dbReference type="SUPFAM" id="SSF48264">
    <property type="entry name" value="Cytochrome P450"/>
    <property type="match status" value="1"/>
</dbReference>
<evidence type="ECO:0000256" key="5">
    <source>
        <dbReference type="PIRSR" id="PIRSR602401-1"/>
    </source>
</evidence>
<dbReference type="Gene3D" id="1.10.630.10">
    <property type="entry name" value="Cytochrome P450"/>
    <property type="match status" value="1"/>
</dbReference>
<comment type="similarity">
    <text evidence="1 6">Belongs to the cytochrome P450 family.</text>
</comment>
<dbReference type="GO" id="GO:0016712">
    <property type="term" value="F:oxidoreductase activity, acting on paired donors, with incorporation or reduction of molecular oxygen, reduced flavin or flavoprotein as one donor, and incorporation of one atom of oxygen"/>
    <property type="evidence" value="ECO:0007669"/>
    <property type="project" value="TreeGrafter"/>
</dbReference>
<dbReference type="InterPro" id="IPR002401">
    <property type="entry name" value="Cyt_P450_E_grp-I"/>
</dbReference>
<keyword evidence="4 6" id="KW-0503">Monooxygenase</keyword>
<dbReference type="GO" id="GO:0006805">
    <property type="term" value="P:xenobiotic metabolic process"/>
    <property type="evidence" value="ECO:0007669"/>
    <property type="project" value="TreeGrafter"/>
</dbReference>
<dbReference type="GO" id="GO:0006082">
    <property type="term" value="P:organic acid metabolic process"/>
    <property type="evidence" value="ECO:0007669"/>
    <property type="project" value="TreeGrafter"/>
</dbReference>
<organism evidence="7 8">
    <name type="scientific">Caenorhabditis tropicalis</name>
    <dbReference type="NCBI Taxonomy" id="1561998"/>
    <lineage>
        <taxon>Eukaryota</taxon>
        <taxon>Metazoa</taxon>
        <taxon>Ecdysozoa</taxon>
        <taxon>Nematoda</taxon>
        <taxon>Chromadorea</taxon>
        <taxon>Rhabditida</taxon>
        <taxon>Rhabditina</taxon>
        <taxon>Rhabditomorpha</taxon>
        <taxon>Rhabditoidea</taxon>
        <taxon>Rhabditidae</taxon>
        <taxon>Peloderinae</taxon>
        <taxon>Caenorhabditis</taxon>
    </lineage>
</organism>
<dbReference type="Proteomes" id="UP000095282">
    <property type="component" value="Unplaced"/>
</dbReference>
<dbReference type="InterPro" id="IPR050182">
    <property type="entry name" value="Cytochrome_P450_fam2"/>
</dbReference>
<dbReference type="PANTHER" id="PTHR24300:SF86">
    <property type="entry name" value="CYTOCHROME P450 FAMILY"/>
    <property type="match status" value="1"/>
</dbReference>
<keyword evidence="6" id="KW-0560">Oxidoreductase</keyword>
<dbReference type="PANTHER" id="PTHR24300">
    <property type="entry name" value="CYTOCHROME P450 508A4-RELATED"/>
    <property type="match status" value="1"/>
</dbReference>
<dbReference type="PRINTS" id="PR00385">
    <property type="entry name" value="P450"/>
</dbReference>
<dbReference type="GO" id="GO:0005506">
    <property type="term" value="F:iron ion binding"/>
    <property type="evidence" value="ECO:0007669"/>
    <property type="project" value="InterPro"/>
</dbReference>
<evidence type="ECO:0000256" key="3">
    <source>
        <dbReference type="ARBA" id="ARBA00023004"/>
    </source>
</evidence>
<evidence type="ECO:0000256" key="1">
    <source>
        <dbReference type="ARBA" id="ARBA00010617"/>
    </source>
</evidence>
<dbReference type="PRINTS" id="PR00463">
    <property type="entry name" value="EP450I"/>
</dbReference>
<reference evidence="8" key="1">
    <citation type="submission" date="2016-11" db="UniProtKB">
        <authorList>
            <consortium name="WormBaseParasite"/>
        </authorList>
    </citation>
    <scope>IDENTIFICATION</scope>
</reference>
<dbReference type="PROSITE" id="PS00086">
    <property type="entry name" value="CYTOCHROME_P450"/>
    <property type="match status" value="1"/>
</dbReference>
<dbReference type="Pfam" id="PF00067">
    <property type="entry name" value="p450"/>
    <property type="match status" value="1"/>
</dbReference>
<dbReference type="STRING" id="1561998.A0A1I7UE21"/>
<dbReference type="eggNOG" id="KOG0156">
    <property type="taxonomic scope" value="Eukaryota"/>
</dbReference>
<name>A0A1I7UE21_9PELO</name>
<feature type="binding site" description="axial binding residue" evidence="5">
    <location>
        <position position="85"/>
    </location>
    <ligand>
        <name>heme</name>
        <dbReference type="ChEBI" id="CHEBI:30413"/>
    </ligand>
    <ligandPart>
        <name>Fe</name>
        <dbReference type="ChEBI" id="CHEBI:18248"/>
    </ligandPart>
</feature>
<dbReference type="GO" id="GO:0005737">
    <property type="term" value="C:cytoplasm"/>
    <property type="evidence" value="ECO:0007669"/>
    <property type="project" value="TreeGrafter"/>
</dbReference>
<protein>
    <submittedName>
        <fullName evidence="8">Unspecific monooxygenase</fullName>
    </submittedName>
</protein>